<dbReference type="PANTHER" id="PTHR37314">
    <property type="entry name" value="SLR0142 PROTEIN"/>
    <property type="match status" value="1"/>
</dbReference>
<evidence type="ECO:0000313" key="2">
    <source>
        <dbReference type="EMBL" id="MCK0197067.1"/>
    </source>
</evidence>
<sequence length="227" mass="22580">MPIEPGRDEPGRPALATTRAGSVLFATAITGLAGYVDAVGYAHIGNLYLSFMSGNSTRLGLALGNLDGKAVLWVGAIIALFVLGAALGTYVCDAAPTRRISAILATETLLFVLALLLLTGTGWAPALLPVAAAMGLQNAIHQSVHGADIGKSFVTGALFSLGQSIANALRGKGTAGACAFYALSWGTFVLGAATGAVTLAAIGLPFALAAATIGVAALAAVAMLLGT</sequence>
<feature type="transmembrane region" description="Helical" evidence="1">
    <location>
        <begin position="20"/>
        <end position="49"/>
    </location>
</feature>
<feature type="transmembrane region" description="Helical" evidence="1">
    <location>
        <begin position="206"/>
        <end position="225"/>
    </location>
</feature>
<dbReference type="RefSeq" id="WP_247028655.1">
    <property type="nucleotide sequence ID" value="NZ_JALKCH010000005.1"/>
</dbReference>
<feature type="transmembrane region" description="Helical" evidence="1">
    <location>
        <begin position="178"/>
        <end position="200"/>
    </location>
</feature>
<gene>
    <name evidence="2" type="ORF">MWN34_09095</name>
</gene>
<dbReference type="Pfam" id="PF06912">
    <property type="entry name" value="DUF1275"/>
    <property type="match status" value="1"/>
</dbReference>
<reference evidence="2 3" key="1">
    <citation type="submission" date="2022-04" db="EMBL/GenBank/DDBJ databases">
        <authorList>
            <person name="Grouzdev D.S."/>
            <person name="Pantiukh K.S."/>
            <person name="Krutkina M.S."/>
        </authorList>
    </citation>
    <scope>NUCLEOTIDE SEQUENCE [LARGE SCALE GENOMIC DNA]</scope>
    <source>
        <strain evidence="2 3">6x-1</strain>
    </source>
</reference>
<comment type="caution">
    <text evidence="2">The sequence shown here is derived from an EMBL/GenBank/DDBJ whole genome shotgun (WGS) entry which is preliminary data.</text>
</comment>
<keyword evidence="3" id="KW-1185">Reference proteome</keyword>
<proteinExistence type="predicted"/>
<dbReference type="InterPro" id="IPR010699">
    <property type="entry name" value="DUF1275"/>
</dbReference>
<dbReference type="EMBL" id="JALKCH010000005">
    <property type="protein sequence ID" value="MCK0197067.1"/>
    <property type="molecule type" value="Genomic_DNA"/>
</dbReference>
<evidence type="ECO:0000313" key="3">
    <source>
        <dbReference type="Proteomes" id="UP001203284"/>
    </source>
</evidence>
<keyword evidence="1" id="KW-0472">Membrane</keyword>
<dbReference type="Proteomes" id="UP001203284">
    <property type="component" value="Unassembled WGS sequence"/>
</dbReference>
<organism evidence="2 3">
    <name type="scientific">Ancylobacter crimeensis</name>
    <dbReference type="NCBI Taxonomy" id="2579147"/>
    <lineage>
        <taxon>Bacteria</taxon>
        <taxon>Pseudomonadati</taxon>
        <taxon>Pseudomonadota</taxon>
        <taxon>Alphaproteobacteria</taxon>
        <taxon>Hyphomicrobiales</taxon>
        <taxon>Xanthobacteraceae</taxon>
        <taxon>Ancylobacter</taxon>
    </lineage>
</organism>
<keyword evidence="1" id="KW-0812">Transmembrane</keyword>
<evidence type="ECO:0000256" key="1">
    <source>
        <dbReference type="SAM" id="Phobius"/>
    </source>
</evidence>
<keyword evidence="1" id="KW-1133">Transmembrane helix</keyword>
<protein>
    <submittedName>
        <fullName evidence="2">DUF1275 domain-containing protein</fullName>
    </submittedName>
</protein>
<accession>A0ABT0DAT7</accession>
<dbReference type="PANTHER" id="PTHR37314:SF4">
    <property type="entry name" value="UPF0700 TRANSMEMBRANE PROTEIN YOAK"/>
    <property type="match status" value="1"/>
</dbReference>
<name>A0ABT0DAT7_9HYPH</name>
<feature type="transmembrane region" description="Helical" evidence="1">
    <location>
        <begin position="111"/>
        <end position="136"/>
    </location>
</feature>
<feature type="transmembrane region" description="Helical" evidence="1">
    <location>
        <begin position="70"/>
        <end position="91"/>
    </location>
</feature>